<organism evidence="9 10">
    <name type="scientific">Streptomyces mobaraensis</name>
    <name type="common">Streptoverticillium mobaraense</name>
    <dbReference type="NCBI Taxonomy" id="35621"/>
    <lineage>
        <taxon>Bacteria</taxon>
        <taxon>Bacillati</taxon>
        <taxon>Actinomycetota</taxon>
        <taxon>Actinomycetes</taxon>
        <taxon>Kitasatosporales</taxon>
        <taxon>Streptomycetaceae</taxon>
        <taxon>Streptomyces</taxon>
    </lineage>
</organism>
<dbReference type="AlphaFoldDB" id="A0A5N5W8E0"/>
<keyword evidence="5 8" id="KW-0812">Transmembrane</keyword>
<accession>A0A5N5W8E0</accession>
<feature type="transmembrane region" description="Helical" evidence="8">
    <location>
        <begin position="339"/>
        <end position="359"/>
    </location>
</feature>
<feature type="transmembrane region" description="Helical" evidence="8">
    <location>
        <begin position="149"/>
        <end position="176"/>
    </location>
</feature>
<keyword evidence="3 8" id="KW-0813">Transport</keyword>
<evidence type="ECO:0000256" key="8">
    <source>
        <dbReference type="RuleBase" id="RU362101"/>
    </source>
</evidence>
<gene>
    <name evidence="9" type="ORF">FRZ00_13320</name>
</gene>
<evidence type="ECO:0000256" key="2">
    <source>
        <dbReference type="ARBA" id="ARBA00010892"/>
    </source>
</evidence>
<evidence type="ECO:0000256" key="3">
    <source>
        <dbReference type="ARBA" id="ARBA00022448"/>
    </source>
</evidence>
<evidence type="ECO:0000256" key="6">
    <source>
        <dbReference type="ARBA" id="ARBA00022989"/>
    </source>
</evidence>
<dbReference type="InterPro" id="IPR004688">
    <property type="entry name" value="Ni/Co_transpt"/>
</dbReference>
<dbReference type="GO" id="GO:0015099">
    <property type="term" value="F:nickel cation transmembrane transporter activity"/>
    <property type="evidence" value="ECO:0007669"/>
    <property type="project" value="UniProtKB-UniRule"/>
</dbReference>
<evidence type="ECO:0000313" key="9">
    <source>
        <dbReference type="EMBL" id="KAB7845473.1"/>
    </source>
</evidence>
<dbReference type="EMBL" id="VOKX01000026">
    <property type="protein sequence ID" value="KAB7845473.1"/>
    <property type="molecule type" value="Genomic_DNA"/>
</dbReference>
<dbReference type="GO" id="GO:0005886">
    <property type="term" value="C:plasma membrane"/>
    <property type="evidence" value="ECO:0007669"/>
    <property type="project" value="UniProtKB-SubCell"/>
</dbReference>
<keyword evidence="6 8" id="KW-1133">Transmembrane helix</keyword>
<reference evidence="9 10" key="1">
    <citation type="journal article" date="2019" name="Microb. Cell Fact.">
        <title>Exploring novel herbicidin analogues by transcriptional regulator overexpression and MS/MS molecular networking.</title>
        <authorList>
            <person name="Shi Y."/>
            <person name="Gu R."/>
            <person name="Li Y."/>
            <person name="Wang X."/>
            <person name="Ren W."/>
            <person name="Li X."/>
            <person name="Wang L."/>
            <person name="Xie Y."/>
            <person name="Hong B."/>
        </authorList>
    </citation>
    <scope>NUCLEOTIDE SEQUENCE [LARGE SCALE GENOMIC DNA]</scope>
    <source>
        <strain evidence="9 10">US-43</strain>
    </source>
</reference>
<dbReference type="PANTHER" id="PTHR31611">
    <property type="entry name" value="HIGH-AFFINITY NICKEL TRANSPORT PROTEIN NIC1"/>
    <property type="match status" value="1"/>
</dbReference>
<comment type="similarity">
    <text evidence="2 8">Belongs to the NiCoT transporter (TC 2.A.52) family.</text>
</comment>
<dbReference type="OrthoDB" id="9776706at2"/>
<comment type="caution">
    <text evidence="9">The sequence shown here is derived from an EMBL/GenBank/DDBJ whole genome shotgun (WGS) entry which is preliminary data.</text>
</comment>
<dbReference type="RefSeq" id="WP_004938270.1">
    <property type="nucleotide sequence ID" value="NZ_JBFADJ010000005.1"/>
</dbReference>
<dbReference type="InterPro" id="IPR011541">
    <property type="entry name" value="Ni/Co_transpt_high_affinity"/>
</dbReference>
<feature type="transmembrane region" description="Helical" evidence="8">
    <location>
        <begin position="252"/>
        <end position="272"/>
    </location>
</feature>
<dbReference type="NCBIfam" id="TIGR00802">
    <property type="entry name" value="nico"/>
    <property type="match status" value="1"/>
</dbReference>
<evidence type="ECO:0000256" key="1">
    <source>
        <dbReference type="ARBA" id="ARBA00004127"/>
    </source>
</evidence>
<evidence type="ECO:0000256" key="4">
    <source>
        <dbReference type="ARBA" id="ARBA00022596"/>
    </source>
</evidence>
<evidence type="ECO:0000313" key="10">
    <source>
        <dbReference type="Proteomes" id="UP000327000"/>
    </source>
</evidence>
<keyword evidence="4" id="KW-0533">Nickel</keyword>
<dbReference type="GO" id="GO:0012505">
    <property type="term" value="C:endomembrane system"/>
    <property type="evidence" value="ECO:0007669"/>
    <property type="project" value="UniProtKB-SubCell"/>
</dbReference>
<feature type="transmembrane region" description="Helical" evidence="8">
    <location>
        <begin position="62"/>
        <end position="79"/>
    </location>
</feature>
<comment type="subcellular location">
    <subcellularLocation>
        <location evidence="8">Cell membrane</location>
        <topology evidence="8">Multi-pass membrane protein</topology>
    </subcellularLocation>
    <subcellularLocation>
        <location evidence="1">Endomembrane system</location>
        <topology evidence="1">Multi-pass membrane protein</topology>
    </subcellularLocation>
</comment>
<feature type="transmembrane region" description="Helical" evidence="8">
    <location>
        <begin position="219"/>
        <end position="240"/>
    </location>
</feature>
<evidence type="ECO:0000256" key="5">
    <source>
        <dbReference type="ARBA" id="ARBA00022692"/>
    </source>
</evidence>
<name>A0A5N5W8E0_STRMB</name>
<feature type="transmembrane region" description="Helical" evidence="8">
    <location>
        <begin position="34"/>
        <end position="56"/>
    </location>
</feature>
<sequence length="380" mass="40639">MTLPTDASTGAPADVAAGPSAAFRWRRQDTMRTAGLLAVIAALHVVAFGVLFLLVVPNHYEVGSKVYGVGLGVTAYTLGMRHAFDADHIAAIDNTTRKLMADGKRPVSVGFWFALGHSSVVVVMAALVSGGTHMASTLMDEDSSTHQTLGVVGTSVSGGFLYLIAALNLVALAGILRIFRAMREGRYDETELEKQLDSRGFMNRILGRFTRSISRPGQMYPLGFLFGLGFDTATEVTLMVMAGSGAAAGLPWYAILCLPLLFAAGMSLFDTLDGTFMNFAYQWAFSNPVRKVYYNLTITGLSIAVAFLIGTIELVGVLHEKLDLDDAVTGWIAGLNLDNVGFVIVGLFVVVWAAALAYWRLAKVEQRWAARGATAPAAEG</sequence>
<protein>
    <recommendedName>
        <fullName evidence="8">Nickel/cobalt efflux system</fullName>
    </recommendedName>
</protein>
<feature type="transmembrane region" description="Helical" evidence="8">
    <location>
        <begin position="107"/>
        <end position="129"/>
    </location>
</feature>
<dbReference type="Proteomes" id="UP000327000">
    <property type="component" value="Unassembled WGS sequence"/>
</dbReference>
<evidence type="ECO:0000256" key="7">
    <source>
        <dbReference type="ARBA" id="ARBA00023136"/>
    </source>
</evidence>
<keyword evidence="10" id="KW-1185">Reference proteome</keyword>
<dbReference type="PANTHER" id="PTHR31611:SF0">
    <property type="entry name" value="HIGH-AFFINITY NICKEL TRANSPORT PROTEIN NIC1"/>
    <property type="match status" value="1"/>
</dbReference>
<proteinExistence type="inferred from homology"/>
<feature type="transmembrane region" description="Helical" evidence="8">
    <location>
        <begin position="293"/>
        <end position="319"/>
    </location>
</feature>
<dbReference type="Pfam" id="PF03824">
    <property type="entry name" value="NicO"/>
    <property type="match status" value="1"/>
</dbReference>
<keyword evidence="7 8" id="KW-0472">Membrane</keyword>